<dbReference type="InterPro" id="IPR036291">
    <property type="entry name" value="NAD(P)-bd_dom_sf"/>
</dbReference>
<dbReference type="Gene3D" id="3.40.50.720">
    <property type="entry name" value="NAD(P)-binding Rossmann-like Domain"/>
    <property type="match status" value="1"/>
</dbReference>
<dbReference type="CDD" id="cd05233">
    <property type="entry name" value="SDR_c"/>
    <property type="match status" value="1"/>
</dbReference>
<reference evidence="3 4" key="1">
    <citation type="journal article" date="2014" name="PLoS Genet.">
        <title>Analysis of the Phlebiopsis gigantea genome, transcriptome and secretome provides insight into its pioneer colonization strategies of wood.</title>
        <authorList>
            <person name="Hori C."/>
            <person name="Ishida T."/>
            <person name="Igarashi K."/>
            <person name="Samejima M."/>
            <person name="Suzuki H."/>
            <person name="Master E."/>
            <person name="Ferreira P."/>
            <person name="Ruiz-Duenas F.J."/>
            <person name="Held B."/>
            <person name="Canessa P."/>
            <person name="Larrondo L.F."/>
            <person name="Schmoll M."/>
            <person name="Druzhinina I.S."/>
            <person name="Kubicek C.P."/>
            <person name="Gaskell J.A."/>
            <person name="Kersten P."/>
            <person name="St John F."/>
            <person name="Glasner J."/>
            <person name="Sabat G."/>
            <person name="Splinter BonDurant S."/>
            <person name="Syed K."/>
            <person name="Yadav J."/>
            <person name="Mgbeahuruike A.C."/>
            <person name="Kovalchuk A."/>
            <person name="Asiegbu F.O."/>
            <person name="Lackner G."/>
            <person name="Hoffmeister D."/>
            <person name="Rencoret J."/>
            <person name="Gutierrez A."/>
            <person name="Sun H."/>
            <person name="Lindquist E."/>
            <person name="Barry K."/>
            <person name="Riley R."/>
            <person name="Grigoriev I.V."/>
            <person name="Henrissat B."/>
            <person name="Kues U."/>
            <person name="Berka R.M."/>
            <person name="Martinez A.T."/>
            <person name="Covert S.F."/>
            <person name="Blanchette R.A."/>
            <person name="Cullen D."/>
        </authorList>
    </citation>
    <scope>NUCLEOTIDE SEQUENCE [LARGE SCALE GENOMIC DNA]</scope>
    <source>
        <strain evidence="3 4">11061_1 CR5-6</strain>
    </source>
</reference>
<dbReference type="InterPro" id="IPR002347">
    <property type="entry name" value="SDR_fam"/>
</dbReference>
<dbReference type="Proteomes" id="UP000053257">
    <property type="component" value="Unassembled WGS sequence"/>
</dbReference>
<dbReference type="PANTHER" id="PTHR43008:SF4">
    <property type="entry name" value="CHAIN DEHYDROGENASE, PUTATIVE (AFU_ORTHOLOGUE AFUA_4G08710)-RELATED"/>
    <property type="match status" value="1"/>
</dbReference>
<evidence type="ECO:0000256" key="1">
    <source>
        <dbReference type="ARBA" id="ARBA00006484"/>
    </source>
</evidence>
<evidence type="ECO:0000313" key="3">
    <source>
        <dbReference type="EMBL" id="KIP06252.1"/>
    </source>
</evidence>
<evidence type="ECO:0008006" key="5">
    <source>
        <dbReference type="Google" id="ProtNLM"/>
    </source>
</evidence>
<dbReference type="STRING" id="745531.A0A0C3S6K7"/>
<dbReference type="HOGENOM" id="CLU_010194_8_0_1"/>
<dbReference type="GO" id="GO:0016616">
    <property type="term" value="F:oxidoreductase activity, acting on the CH-OH group of donors, NAD or NADP as acceptor"/>
    <property type="evidence" value="ECO:0007669"/>
    <property type="project" value="UniProtKB-ARBA"/>
</dbReference>
<dbReference type="AlphaFoldDB" id="A0A0C3S6K7"/>
<comment type="similarity">
    <text evidence="1">Belongs to the short-chain dehydrogenases/reductases (SDR) family.</text>
</comment>
<protein>
    <recommendedName>
        <fullName evidence="5">NAD-P-binding protein</fullName>
    </recommendedName>
</protein>
<sequence length="285" mass="31220">MDENLDVTQHHSVYPAIRLETHASTKTYRGKVVLVTGASRGIGEDVARHYALAGAAVVLVARHLPSLEQAREAILRDAPDAQILALAADVTDWVRAEEVVAETVERFGRLDVLVANAGASTPMTARLGEKDPVGWWATFEVNVRGVFNFVRAAIAHLERAHGYVLAMASGSAQLRFPHASDYGISKHALNRLVEYVVTEYPAVKAFAVHPGVVDTQLSRGSGLEFDKPDPTELAACTMLHLTSGRADWLSGRYVCSNWDLGDVEREWKDRIVAQNGLVNKLHIPR</sequence>
<keyword evidence="2" id="KW-0560">Oxidoreductase</keyword>
<dbReference type="GO" id="GO:0050664">
    <property type="term" value="F:oxidoreductase activity, acting on NAD(P)H, oxygen as acceptor"/>
    <property type="evidence" value="ECO:0007669"/>
    <property type="project" value="TreeGrafter"/>
</dbReference>
<keyword evidence="4" id="KW-1185">Reference proteome</keyword>
<dbReference type="OrthoDB" id="1933717at2759"/>
<accession>A0A0C3S6K7</accession>
<evidence type="ECO:0000313" key="4">
    <source>
        <dbReference type="Proteomes" id="UP000053257"/>
    </source>
</evidence>
<dbReference type="SUPFAM" id="SSF51735">
    <property type="entry name" value="NAD(P)-binding Rossmann-fold domains"/>
    <property type="match status" value="1"/>
</dbReference>
<evidence type="ECO:0000256" key="2">
    <source>
        <dbReference type="ARBA" id="ARBA00023002"/>
    </source>
</evidence>
<dbReference type="PANTHER" id="PTHR43008">
    <property type="entry name" value="BENZIL REDUCTASE"/>
    <property type="match status" value="1"/>
</dbReference>
<dbReference type="EMBL" id="KN840522">
    <property type="protein sequence ID" value="KIP06252.1"/>
    <property type="molecule type" value="Genomic_DNA"/>
</dbReference>
<organism evidence="3 4">
    <name type="scientific">Phlebiopsis gigantea (strain 11061_1 CR5-6)</name>
    <name type="common">White-rot fungus</name>
    <name type="synonym">Peniophora gigantea</name>
    <dbReference type="NCBI Taxonomy" id="745531"/>
    <lineage>
        <taxon>Eukaryota</taxon>
        <taxon>Fungi</taxon>
        <taxon>Dikarya</taxon>
        <taxon>Basidiomycota</taxon>
        <taxon>Agaricomycotina</taxon>
        <taxon>Agaricomycetes</taxon>
        <taxon>Polyporales</taxon>
        <taxon>Phanerochaetaceae</taxon>
        <taxon>Phlebiopsis</taxon>
    </lineage>
</organism>
<gene>
    <name evidence="3" type="ORF">PHLGIDRAFT_14001</name>
</gene>
<name>A0A0C3S6K7_PHLG1</name>
<dbReference type="PRINTS" id="PR00081">
    <property type="entry name" value="GDHRDH"/>
</dbReference>
<dbReference type="Pfam" id="PF00106">
    <property type="entry name" value="adh_short"/>
    <property type="match status" value="1"/>
</dbReference>
<proteinExistence type="inferred from homology"/>